<keyword evidence="7" id="KW-1185">Reference proteome</keyword>
<accession>A0ABT5L339</accession>
<keyword evidence="3" id="KW-0028">Amino-acid biosynthesis</keyword>
<keyword evidence="2 6" id="KW-0808">Transferase</keyword>
<dbReference type="Pfam" id="PF02885">
    <property type="entry name" value="Glycos_trans_3N"/>
    <property type="match status" value="1"/>
</dbReference>
<dbReference type="InterPro" id="IPR017459">
    <property type="entry name" value="Glycosyl_Trfase_fam3_N_dom"/>
</dbReference>
<dbReference type="Gene3D" id="1.20.970.10">
    <property type="entry name" value="Transferase, Pyrimidine Nucleoside Phosphorylase, Chain C"/>
    <property type="match status" value="1"/>
</dbReference>
<dbReference type="EMBL" id="JAQQXP010000001">
    <property type="protein sequence ID" value="MDC8831470.1"/>
    <property type="molecule type" value="Genomic_DNA"/>
</dbReference>
<dbReference type="PANTHER" id="PTHR43285">
    <property type="entry name" value="ANTHRANILATE PHOSPHORIBOSYLTRANSFERASE"/>
    <property type="match status" value="1"/>
</dbReference>
<evidence type="ECO:0000256" key="1">
    <source>
        <dbReference type="ARBA" id="ARBA00022676"/>
    </source>
</evidence>
<keyword evidence="3" id="KW-0822">Tryptophan biosynthesis</keyword>
<reference evidence="6 7" key="1">
    <citation type="submission" date="2022-10" db="EMBL/GenBank/DDBJ databases">
        <title>Alteromonas sp. chi3 Genome sequencing.</title>
        <authorList>
            <person name="Park S."/>
        </authorList>
    </citation>
    <scope>NUCLEOTIDE SEQUENCE [LARGE SCALE GENOMIC DNA]</scope>
    <source>
        <strain evidence="7">chi3</strain>
    </source>
</reference>
<dbReference type="Proteomes" id="UP001218788">
    <property type="component" value="Unassembled WGS sequence"/>
</dbReference>
<protein>
    <submittedName>
        <fullName evidence="6">Glycosyl transferase family protein</fullName>
    </submittedName>
</protein>
<dbReference type="NCBIfam" id="NF006564">
    <property type="entry name" value="PRK09071.1"/>
    <property type="match status" value="1"/>
</dbReference>
<name>A0ABT5L339_9ALTE</name>
<feature type="domain" description="Glycosyl transferase family 3 N-terminal" evidence="5">
    <location>
        <begin position="9"/>
        <end position="71"/>
    </location>
</feature>
<keyword evidence="1" id="KW-0328">Glycosyltransferase</keyword>
<keyword evidence="3" id="KW-0057">Aromatic amino acid biosynthesis</keyword>
<evidence type="ECO:0000313" key="6">
    <source>
        <dbReference type="EMBL" id="MDC8831470.1"/>
    </source>
</evidence>
<comment type="caution">
    <text evidence="6">The sequence shown here is derived from an EMBL/GenBank/DDBJ whole genome shotgun (WGS) entry which is preliminary data.</text>
</comment>
<dbReference type="PANTHER" id="PTHR43285:SF2">
    <property type="entry name" value="ANTHRANILATE PHOSPHORIBOSYLTRANSFERASE"/>
    <property type="match status" value="1"/>
</dbReference>
<sequence>MQKAPFSHYINAIGKGQRGARHLTFDEAFDAMSQLLDQDIAPEQAGAFLMLLRMQEESVDELCGFIKACRQRLPDALKQLNATLDIGCYAGKRRQLPWYLLSVSVLVSHGYRVFLHGASEPGSQRFYASHALTDLGLPLSQSTAEAASHMDAYGACYLDLGIALAPLDRIIKLRELFGLRSCANTLARLLNPSGAPYAVQGVYHTHLDERHAQVNQTFAQQSLVFRGDGGDPEINRDRDTALYLTRNGETEHAVMPEAQGWAMKERQFSTTTMLAVWRGQQDHGYADQAVVASLAGYLMLLEELPQAQALEQAGQWWQARDKQVLPFEPKRSNCAGNALK</sequence>
<evidence type="ECO:0000256" key="2">
    <source>
        <dbReference type="ARBA" id="ARBA00022679"/>
    </source>
</evidence>
<evidence type="ECO:0000256" key="3">
    <source>
        <dbReference type="ARBA" id="ARBA00022822"/>
    </source>
</evidence>
<organism evidence="6 7">
    <name type="scientific">Alteromonas gilva</name>
    <dbReference type="NCBI Taxonomy" id="2987522"/>
    <lineage>
        <taxon>Bacteria</taxon>
        <taxon>Pseudomonadati</taxon>
        <taxon>Pseudomonadota</taxon>
        <taxon>Gammaproteobacteria</taxon>
        <taxon>Alteromonadales</taxon>
        <taxon>Alteromonadaceae</taxon>
        <taxon>Alteromonas/Salinimonas group</taxon>
        <taxon>Alteromonas</taxon>
    </lineage>
</organism>
<evidence type="ECO:0000259" key="5">
    <source>
        <dbReference type="Pfam" id="PF02885"/>
    </source>
</evidence>
<dbReference type="InterPro" id="IPR035902">
    <property type="entry name" value="Nuc_phospho_transferase"/>
</dbReference>
<dbReference type="RefSeq" id="WP_273640793.1">
    <property type="nucleotide sequence ID" value="NZ_JAQQXP010000001.1"/>
</dbReference>
<dbReference type="InterPro" id="IPR005940">
    <property type="entry name" value="Anthranilate_Pribosyl_Tfrase"/>
</dbReference>
<dbReference type="Gene3D" id="3.40.1030.10">
    <property type="entry name" value="Nucleoside phosphorylase/phosphoribosyltransferase catalytic domain"/>
    <property type="match status" value="1"/>
</dbReference>
<dbReference type="GO" id="GO:0016740">
    <property type="term" value="F:transferase activity"/>
    <property type="evidence" value="ECO:0007669"/>
    <property type="project" value="UniProtKB-KW"/>
</dbReference>
<dbReference type="InterPro" id="IPR036320">
    <property type="entry name" value="Glycosyl_Trfase_fam3_N_dom_sf"/>
</dbReference>
<gene>
    <name evidence="6" type="ORF">OIK42_11930</name>
</gene>
<evidence type="ECO:0000259" key="4">
    <source>
        <dbReference type="Pfam" id="PF00591"/>
    </source>
</evidence>
<dbReference type="InterPro" id="IPR000312">
    <property type="entry name" value="Glycosyl_Trfase_fam3"/>
</dbReference>
<dbReference type="SUPFAM" id="SSF47648">
    <property type="entry name" value="Nucleoside phosphorylase/phosphoribosyltransferase N-terminal domain"/>
    <property type="match status" value="1"/>
</dbReference>
<dbReference type="SUPFAM" id="SSF52418">
    <property type="entry name" value="Nucleoside phosphorylase/phosphoribosyltransferase catalytic domain"/>
    <property type="match status" value="1"/>
</dbReference>
<proteinExistence type="predicted"/>
<feature type="domain" description="Glycosyl transferase family 3" evidence="4">
    <location>
        <begin position="129"/>
        <end position="302"/>
    </location>
</feature>
<evidence type="ECO:0000313" key="7">
    <source>
        <dbReference type="Proteomes" id="UP001218788"/>
    </source>
</evidence>
<dbReference type="Pfam" id="PF00591">
    <property type="entry name" value="Glycos_transf_3"/>
    <property type="match status" value="1"/>
</dbReference>